<comment type="caution">
    <text evidence="3">The sequence shown here is derived from an EMBL/GenBank/DDBJ whole genome shotgun (WGS) entry which is preliminary data.</text>
</comment>
<name>A0A9P5U211_9AGAR</name>
<sequence length="336" mass="34133">MSARTADPGGAGIGISLSIGKGGLGVRATAGKIGIGGAGATGTVGMGSTVGVPPSSTSSISSSTNSISSSTSTTSASTSTHPSDLNSNNSELAPSPMAMSAVCYLSLCYPSTDGNAITHFIHSDFDNYNIKSDIGASTQTASASSHSSISGGNPAGTGSSLTTTPSLTTNPTKISTMDSSSPKDVLSAGAIAGTAIGLLFVLAGSVGIFILVYRRRHQAVMANLVHVSPLLTDNVAHTESGGDNFGMITPQEKSSYIHYPSISQTEPGSEIRQSSFIPGLNPLLLVPPQGDGDPDDRRVTVETIIIERMAEHIHYLESQLAGDGFSEAPPPTYVSS</sequence>
<feature type="region of interest" description="Disordered" evidence="1">
    <location>
        <begin position="141"/>
        <end position="180"/>
    </location>
</feature>
<evidence type="ECO:0000313" key="3">
    <source>
        <dbReference type="EMBL" id="KAF9063436.1"/>
    </source>
</evidence>
<organism evidence="3 4">
    <name type="scientific">Rhodocollybia butyracea</name>
    <dbReference type="NCBI Taxonomy" id="206335"/>
    <lineage>
        <taxon>Eukaryota</taxon>
        <taxon>Fungi</taxon>
        <taxon>Dikarya</taxon>
        <taxon>Basidiomycota</taxon>
        <taxon>Agaricomycotina</taxon>
        <taxon>Agaricomycetes</taxon>
        <taxon>Agaricomycetidae</taxon>
        <taxon>Agaricales</taxon>
        <taxon>Marasmiineae</taxon>
        <taxon>Omphalotaceae</taxon>
        <taxon>Rhodocollybia</taxon>
    </lineage>
</organism>
<feature type="region of interest" description="Disordered" evidence="1">
    <location>
        <begin position="49"/>
        <end position="92"/>
    </location>
</feature>
<keyword evidence="2" id="KW-0812">Transmembrane</keyword>
<proteinExistence type="predicted"/>
<accession>A0A9P5U211</accession>
<dbReference type="EMBL" id="JADNRY010000146">
    <property type="protein sequence ID" value="KAF9063436.1"/>
    <property type="molecule type" value="Genomic_DNA"/>
</dbReference>
<feature type="compositionally biased region" description="Polar residues" evidence="1">
    <location>
        <begin position="81"/>
        <end position="92"/>
    </location>
</feature>
<keyword evidence="4" id="KW-1185">Reference proteome</keyword>
<feature type="compositionally biased region" description="Low complexity" evidence="1">
    <location>
        <begin position="49"/>
        <end position="80"/>
    </location>
</feature>
<reference evidence="3" key="1">
    <citation type="submission" date="2020-11" db="EMBL/GenBank/DDBJ databases">
        <authorList>
            <consortium name="DOE Joint Genome Institute"/>
            <person name="Ahrendt S."/>
            <person name="Riley R."/>
            <person name="Andreopoulos W."/>
            <person name="Labutti K."/>
            <person name="Pangilinan J."/>
            <person name="Ruiz-Duenas F.J."/>
            <person name="Barrasa J.M."/>
            <person name="Sanchez-Garcia M."/>
            <person name="Camarero S."/>
            <person name="Miyauchi S."/>
            <person name="Serrano A."/>
            <person name="Linde D."/>
            <person name="Babiker R."/>
            <person name="Drula E."/>
            <person name="Ayuso-Fernandez I."/>
            <person name="Pacheco R."/>
            <person name="Padilla G."/>
            <person name="Ferreira P."/>
            <person name="Barriuso J."/>
            <person name="Kellner H."/>
            <person name="Castanera R."/>
            <person name="Alfaro M."/>
            <person name="Ramirez L."/>
            <person name="Pisabarro A.G."/>
            <person name="Kuo A."/>
            <person name="Tritt A."/>
            <person name="Lipzen A."/>
            <person name="He G."/>
            <person name="Yan M."/>
            <person name="Ng V."/>
            <person name="Cullen D."/>
            <person name="Martin F."/>
            <person name="Rosso M.-N."/>
            <person name="Henrissat B."/>
            <person name="Hibbett D."/>
            <person name="Martinez A.T."/>
            <person name="Grigoriev I.V."/>
        </authorList>
    </citation>
    <scope>NUCLEOTIDE SEQUENCE</scope>
    <source>
        <strain evidence="3">AH 40177</strain>
    </source>
</reference>
<keyword evidence="2" id="KW-1133">Transmembrane helix</keyword>
<protein>
    <submittedName>
        <fullName evidence="3">Uncharacterized protein</fullName>
    </submittedName>
</protein>
<evidence type="ECO:0000256" key="1">
    <source>
        <dbReference type="SAM" id="MobiDB-lite"/>
    </source>
</evidence>
<feature type="transmembrane region" description="Helical" evidence="2">
    <location>
        <begin position="185"/>
        <end position="213"/>
    </location>
</feature>
<keyword evidence="2" id="KW-0472">Membrane</keyword>
<feature type="compositionally biased region" description="Low complexity" evidence="1">
    <location>
        <begin position="141"/>
        <end position="172"/>
    </location>
</feature>
<dbReference type="Proteomes" id="UP000772434">
    <property type="component" value="Unassembled WGS sequence"/>
</dbReference>
<dbReference type="AlphaFoldDB" id="A0A9P5U211"/>
<evidence type="ECO:0000313" key="4">
    <source>
        <dbReference type="Proteomes" id="UP000772434"/>
    </source>
</evidence>
<gene>
    <name evidence="3" type="ORF">BDP27DRAFT_1426865</name>
</gene>
<evidence type="ECO:0000256" key="2">
    <source>
        <dbReference type="SAM" id="Phobius"/>
    </source>
</evidence>